<keyword evidence="2" id="KW-0812">Transmembrane</keyword>
<gene>
    <name evidence="3" type="ORF">PHYPA_013710</name>
</gene>
<proteinExistence type="predicted"/>
<evidence type="ECO:0000256" key="1">
    <source>
        <dbReference type="SAM" id="MobiDB-lite"/>
    </source>
</evidence>
<feature type="region of interest" description="Disordered" evidence="1">
    <location>
        <begin position="183"/>
        <end position="202"/>
    </location>
</feature>
<accession>A0A2K1JYI3</accession>
<dbReference type="PaxDb" id="3218-PP1S120_116V6.2"/>
<dbReference type="Gramene" id="Pp3c10_10840V3.2">
    <property type="protein sequence ID" value="Pp3c10_10840V3.2"/>
    <property type="gene ID" value="Pp3c10_10840"/>
</dbReference>
<reference evidence="4" key="3">
    <citation type="submission" date="2020-12" db="UniProtKB">
        <authorList>
            <consortium name="EnsemblPlants"/>
        </authorList>
    </citation>
    <scope>IDENTIFICATION</scope>
</reference>
<keyword evidence="2" id="KW-0472">Membrane</keyword>
<feature type="transmembrane region" description="Helical" evidence="2">
    <location>
        <begin position="55"/>
        <end position="75"/>
    </location>
</feature>
<dbReference type="Gramene" id="Pp3c10_10840V3.1">
    <property type="protein sequence ID" value="Pp3c10_10840V3.1"/>
    <property type="gene ID" value="Pp3c10_10840"/>
</dbReference>
<feature type="compositionally biased region" description="Basic residues" evidence="1">
    <location>
        <begin position="186"/>
        <end position="202"/>
    </location>
</feature>
<keyword evidence="5" id="KW-1185">Reference proteome</keyword>
<dbReference type="EMBL" id="ABEU02000010">
    <property type="protein sequence ID" value="PNR46591.1"/>
    <property type="molecule type" value="Genomic_DNA"/>
</dbReference>
<dbReference type="EnsemblPlants" id="Pp3c10_10840V3.2">
    <property type="protein sequence ID" value="Pp3c10_10840V3.2"/>
    <property type="gene ID" value="Pp3c10_10840"/>
</dbReference>
<dbReference type="PANTHER" id="PTHR34774:SF1">
    <property type="entry name" value="EPHRIN-A3 PROTEIN"/>
    <property type="match status" value="1"/>
</dbReference>
<dbReference type="PANTHER" id="PTHR34774">
    <property type="entry name" value="EPHRIN-A3 PROTEIN"/>
    <property type="match status" value="1"/>
</dbReference>
<name>A0A2K1JYI3_PHYPA</name>
<protein>
    <recommendedName>
        <fullName evidence="6">Transmembrane protein</fullName>
    </recommendedName>
</protein>
<reference evidence="3 5" key="2">
    <citation type="journal article" date="2018" name="Plant J.">
        <title>The Physcomitrella patens chromosome-scale assembly reveals moss genome structure and evolution.</title>
        <authorList>
            <person name="Lang D."/>
            <person name="Ullrich K.K."/>
            <person name="Murat F."/>
            <person name="Fuchs J."/>
            <person name="Jenkins J."/>
            <person name="Haas F.B."/>
            <person name="Piednoel M."/>
            <person name="Gundlach H."/>
            <person name="Van Bel M."/>
            <person name="Meyberg R."/>
            <person name="Vives C."/>
            <person name="Morata J."/>
            <person name="Symeonidi A."/>
            <person name="Hiss M."/>
            <person name="Muchero W."/>
            <person name="Kamisugi Y."/>
            <person name="Saleh O."/>
            <person name="Blanc G."/>
            <person name="Decker E.L."/>
            <person name="van Gessel N."/>
            <person name="Grimwood J."/>
            <person name="Hayes R.D."/>
            <person name="Graham S.W."/>
            <person name="Gunter L.E."/>
            <person name="McDaniel S.F."/>
            <person name="Hoernstein S.N.W."/>
            <person name="Larsson A."/>
            <person name="Li F.W."/>
            <person name="Perroud P.F."/>
            <person name="Phillips J."/>
            <person name="Ranjan P."/>
            <person name="Rokshar D.S."/>
            <person name="Rothfels C.J."/>
            <person name="Schneider L."/>
            <person name="Shu S."/>
            <person name="Stevenson D.W."/>
            <person name="Thummler F."/>
            <person name="Tillich M."/>
            <person name="Villarreal Aguilar J.C."/>
            <person name="Widiez T."/>
            <person name="Wong G.K."/>
            <person name="Wymore A."/>
            <person name="Zhang Y."/>
            <person name="Zimmer A.D."/>
            <person name="Quatrano R.S."/>
            <person name="Mayer K.F.X."/>
            <person name="Goodstein D."/>
            <person name="Casacuberta J.M."/>
            <person name="Vandepoele K."/>
            <person name="Reski R."/>
            <person name="Cuming A.C."/>
            <person name="Tuskan G.A."/>
            <person name="Maumus F."/>
            <person name="Salse J."/>
            <person name="Schmutz J."/>
            <person name="Rensing S.A."/>
        </authorList>
    </citation>
    <scope>NUCLEOTIDE SEQUENCE [LARGE SCALE GENOMIC DNA]</scope>
    <source>
        <strain evidence="4 5">cv. Gransden 2004</strain>
    </source>
</reference>
<evidence type="ECO:0000313" key="4">
    <source>
        <dbReference type="EnsemblPlants" id="Pp3c10_10840V3.1"/>
    </source>
</evidence>
<feature type="compositionally biased region" description="Low complexity" evidence="1">
    <location>
        <begin position="23"/>
        <end position="45"/>
    </location>
</feature>
<dbReference type="Proteomes" id="UP000006727">
    <property type="component" value="Chromosome 10"/>
</dbReference>
<evidence type="ECO:0000256" key="2">
    <source>
        <dbReference type="SAM" id="Phobius"/>
    </source>
</evidence>
<evidence type="ECO:0000313" key="5">
    <source>
        <dbReference type="Proteomes" id="UP000006727"/>
    </source>
</evidence>
<organism evidence="3">
    <name type="scientific">Physcomitrium patens</name>
    <name type="common">Spreading-leaved earth moss</name>
    <name type="synonym">Physcomitrella patens</name>
    <dbReference type="NCBI Taxonomy" id="3218"/>
    <lineage>
        <taxon>Eukaryota</taxon>
        <taxon>Viridiplantae</taxon>
        <taxon>Streptophyta</taxon>
        <taxon>Embryophyta</taxon>
        <taxon>Bryophyta</taxon>
        <taxon>Bryophytina</taxon>
        <taxon>Bryopsida</taxon>
        <taxon>Funariidae</taxon>
        <taxon>Funariales</taxon>
        <taxon>Funariaceae</taxon>
        <taxon>Physcomitrium</taxon>
    </lineage>
</organism>
<dbReference type="InParanoid" id="A0A2K1JYI3"/>
<dbReference type="EnsemblPlants" id="Pp3c10_10840V3.1">
    <property type="protein sequence ID" value="Pp3c10_10840V3.1"/>
    <property type="gene ID" value="Pp3c10_10840"/>
</dbReference>
<feature type="region of interest" description="Disordered" evidence="1">
    <location>
        <begin position="14"/>
        <end position="45"/>
    </location>
</feature>
<reference evidence="3 5" key="1">
    <citation type="journal article" date="2008" name="Science">
        <title>The Physcomitrella genome reveals evolutionary insights into the conquest of land by plants.</title>
        <authorList>
            <person name="Rensing S."/>
            <person name="Lang D."/>
            <person name="Zimmer A."/>
            <person name="Terry A."/>
            <person name="Salamov A."/>
            <person name="Shapiro H."/>
            <person name="Nishiyama T."/>
            <person name="Perroud P.-F."/>
            <person name="Lindquist E."/>
            <person name="Kamisugi Y."/>
            <person name="Tanahashi T."/>
            <person name="Sakakibara K."/>
            <person name="Fujita T."/>
            <person name="Oishi K."/>
            <person name="Shin-I T."/>
            <person name="Kuroki Y."/>
            <person name="Toyoda A."/>
            <person name="Suzuki Y."/>
            <person name="Hashimoto A."/>
            <person name="Yamaguchi K."/>
            <person name="Sugano A."/>
            <person name="Kohara Y."/>
            <person name="Fujiyama A."/>
            <person name="Anterola A."/>
            <person name="Aoki S."/>
            <person name="Ashton N."/>
            <person name="Barbazuk W.B."/>
            <person name="Barker E."/>
            <person name="Bennetzen J."/>
            <person name="Bezanilla M."/>
            <person name="Blankenship R."/>
            <person name="Cho S.H."/>
            <person name="Dutcher S."/>
            <person name="Estelle M."/>
            <person name="Fawcett J.A."/>
            <person name="Gundlach H."/>
            <person name="Hanada K."/>
            <person name="Heyl A."/>
            <person name="Hicks K.A."/>
            <person name="Hugh J."/>
            <person name="Lohr M."/>
            <person name="Mayer K."/>
            <person name="Melkozernov A."/>
            <person name="Murata T."/>
            <person name="Nelson D."/>
            <person name="Pils B."/>
            <person name="Prigge M."/>
            <person name="Reiss B."/>
            <person name="Renner T."/>
            <person name="Rombauts S."/>
            <person name="Rushton P."/>
            <person name="Sanderfoot A."/>
            <person name="Schween G."/>
            <person name="Shiu S.-H."/>
            <person name="Stueber K."/>
            <person name="Theodoulou F.L."/>
            <person name="Tu H."/>
            <person name="Van de Peer Y."/>
            <person name="Verrier P.J."/>
            <person name="Waters E."/>
            <person name="Wood A."/>
            <person name="Yang L."/>
            <person name="Cove D."/>
            <person name="Cuming A."/>
            <person name="Hasebe M."/>
            <person name="Lucas S."/>
            <person name="Mishler D.B."/>
            <person name="Reski R."/>
            <person name="Grigoriev I."/>
            <person name="Quatrano R.S."/>
            <person name="Boore J.L."/>
        </authorList>
    </citation>
    <scope>NUCLEOTIDE SEQUENCE [LARGE SCALE GENOMIC DNA]</scope>
    <source>
        <strain evidence="4 5">cv. Gransden 2004</strain>
    </source>
</reference>
<dbReference type="AlphaFoldDB" id="A0A2K1JYI3"/>
<keyword evidence="2" id="KW-1133">Transmembrane helix</keyword>
<sequence length="202" mass="22426">MSFKRDSIRAVNTSSKMGNDNLSSPGYRRGSSSPFKRSLSSPDSSWRSLANRHKFLLYMLGLLVVLCTIYLYFAITLGSSDSCSGLGGAQRVSCQMRVDAMKTDSLKAHHRRLLSVEDSDSIEITVAKGSGKGKMKEFMSFVSSVAGRKDLKEKSDQMAENVVTLNGQEWKGDIASFKTMVDSELKRKKPRRPKASHLRGNF</sequence>
<evidence type="ECO:0008006" key="6">
    <source>
        <dbReference type="Google" id="ProtNLM"/>
    </source>
</evidence>
<evidence type="ECO:0000313" key="3">
    <source>
        <dbReference type="EMBL" id="PNR46591.1"/>
    </source>
</evidence>